<dbReference type="PROSITE" id="PS51782">
    <property type="entry name" value="LYSM"/>
    <property type="match status" value="2"/>
</dbReference>
<dbReference type="SMART" id="SM00257">
    <property type="entry name" value="LysM"/>
    <property type="match status" value="2"/>
</dbReference>
<feature type="domain" description="LysM" evidence="2">
    <location>
        <begin position="25"/>
        <end position="69"/>
    </location>
</feature>
<dbReference type="Gene3D" id="3.10.350.10">
    <property type="entry name" value="LysM domain"/>
    <property type="match status" value="2"/>
</dbReference>
<dbReference type="InterPro" id="IPR050570">
    <property type="entry name" value="Cell_wall_metabolism_enzyme"/>
</dbReference>
<dbReference type="SUPFAM" id="SSF54106">
    <property type="entry name" value="LysM domain"/>
    <property type="match status" value="1"/>
</dbReference>
<feature type="region of interest" description="Disordered" evidence="1">
    <location>
        <begin position="134"/>
        <end position="155"/>
    </location>
</feature>
<evidence type="ECO:0000313" key="4">
    <source>
        <dbReference type="Proteomes" id="UP000587760"/>
    </source>
</evidence>
<evidence type="ECO:0000313" key="3">
    <source>
        <dbReference type="EMBL" id="MBB6479004.1"/>
    </source>
</evidence>
<dbReference type="InterPro" id="IPR016047">
    <property type="entry name" value="M23ase_b-sheet_dom"/>
</dbReference>
<evidence type="ECO:0000259" key="2">
    <source>
        <dbReference type="PROSITE" id="PS51782"/>
    </source>
</evidence>
<sequence>MINRHTLLKVILTSFIVISLSGQSINHTVQKGDTLYSLSRKYDVTVDLIMERNGLSSPNELKTGIILQIPQNHLDYNENNWYIESSEYFVKKGDTLYSISRRNGMSVEELRSLNSLSDNHVLHIGDRLLVKSSSEAGNGGQQPLPEPEKPDSGDNGLIWPVSGTRYKMDGKLEGVRINGEAYSYVRSIAAGKVVLAEPYRGFGNVILIDVNGYIYLYGGNEDIFVNVGEEVKAGTRIGRLGVSEDGKQDMFFSVFKDGKPVDTYTAPRG</sequence>
<dbReference type="RefSeq" id="WP_184743645.1">
    <property type="nucleotide sequence ID" value="NZ_JACHGJ010000001.1"/>
</dbReference>
<name>A0A841R1W2_9SPIO</name>
<dbReference type="EMBL" id="JACHGJ010000001">
    <property type="protein sequence ID" value="MBB6479004.1"/>
    <property type="molecule type" value="Genomic_DNA"/>
</dbReference>
<dbReference type="PANTHER" id="PTHR21666:SF270">
    <property type="entry name" value="MUREIN HYDROLASE ACTIVATOR ENVC"/>
    <property type="match status" value="1"/>
</dbReference>
<dbReference type="CDD" id="cd12797">
    <property type="entry name" value="M23_peptidase"/>
    <property type="match status" value="1"/>
</dbReference>
<dbReference type="AlphaFoldDB" id="A0A841R1W2"/>
<evidence type="ECO:0000256" key="1">
    <source>
        <dbReference type="SAM" id="MobiDB-lite"/>
    </source>
</evidence>
<dbReference type="InterPro" id="IPR036779">
    <property type="entry name" value="LysM_dom_sf"/>
</dbReference>
<dbReference type="InterPro" id="IPR011055">
    <property type="entry name" value="Dup_hybrid_motif"/>
</dbReference>
<protein>
    <submittedName>
        <fullName evidence="3">Murein DD-endopeptidase MepM/ murein hydrolase activator NlpD</fullName>
    </submittedName>
</protein>
<dbReference type="Pfam" id="PF01551">
    <property type="entry name" value="Peptidase_M23"/>
    <property type="match status" value="1"/>
</dbReference>
<accession>A0A841R1W2</accession>
<dbReference type="Proteomes" id="UP000587760">
    <property type="component" value="Unassembled WGS sequence"/>
</dbReference>
<dbReference type="GO" id="GO:0004222">
    <property type="term" value="F:metalloendopeptidase activity"/>
    <property type="evidence" value="ECO:0007669"/>
    <property type="project" value="TreeGrafter"/>
</dbReference>
<organism evidence="3 4">
    <name type="scientific">Spirochaeta isovalerica</name>
    <dbReference type="NCBI Taxonomy" id="150"/>
    <lineage>
        <taxon>Bacteria</taxon>
        <taxon>Pseudomonadati</taxon>
        <taxon>Spirochaetota</taxon>
        <taxon>Spirochaetia</taxon>
        <taxon>Spirochaetales</taxon>
        <taxon>Spirochaetaceae</taxon>
        <taxon>Spirochaeta</taxon>
    </lineage>
</organism>
<gene>
    <name evidence="3" type="ORF">HNR50_000637</name>
</gene>
<dbReference type="Pfam" id="PF01476">
    <property type="entry name" value="LysM"/>
    <property type="match status" value="2"/>
</dbReference>
<dbReference type="PANTHER" id="PTHR21666">
    <property type="entry name" value="PEPTIDASE-RELATED"/>
    <property type="match status" value="1"/>
</dbReference>
<dbReference type="InterPro" id="IPR018392">
    <property type="entry name" value="LysM"/>
</dbReference>
<dbReference type="CDD" id="cd00118">
    <property type="entry name" value="LysM"/>
    <property type="match status" value="2"/>
</dbReference>
<comment type="caution">
    <text evidence="3">The sequence shown here is derived from an EMBL/GenBank/DDBJ whole genome shotgun (WGS) entry which is preliminary data.</text>
</comment>
<proteinExistence type="predicted"/>
<reference evidence="3 4" key="1">
    <citation type="submission" date="2020-08" db="EMBL/GenBank/DDBJ databases">
        <title>Genomic Encyclopedia of Type Strains, Phase IV (KMG-IV): sequencing the most valuable type-strain genomes for metagenomic binning, comparative biology and taxonomic classification.</title>
        <authorList>
            <person name="Goeker M."/>
        </authorList>
    </citation>
    <scope>NUCLEOTIDE SEQUENCE [LARGE SCALE GENOMIC DNA]</scope>
    <source>
        <strain evidence="3 4">DSM 2461</strain>
    </source>
</reference>
<keyword evidence="3" id="KW-0378">Hydrolase</keyword>
<feature type="domain" description="LysM" evidence="2">
    <location>
        <begin position="86"/>
        <end position="130"/>
    </location>
</feature>
<dbReference type="SUPFAM" id="SSF51261">
    <property type="entry name" value="Duplicated hybrid motif"/>
    <property type="match status" value="1"/>
</dbReference>
<keyword evidence="4" id="KW-1185">Reference proteome</keyword>
<dbReference type="Gene3D" id="2.70.70.10">
    <property type="entry name" value="Glucose Permease (Domain IIA)"/>
    <property type="match status" value="1"/>
</dbReference>